<evidence type="ECO:0000259" key="1">
    <source>
        <dbReference type="PROSITE" id="PS50035"/>
    </source>
</evidence>
<dbReference type="EMBL" id="JFFR01000002">
    <property type="protein sequence ID" value="KDN30337.1"/>
    <property type="molecule type" value="Genomic_DNA"/>
</dbReference>
<organism evidence="2 3">
    <name type="scientific">Vibrio fortis</name>
    <dbReference type="NCBI Taxonomy" id="212667"/>
    <lineage>
        <taxon>Bacteria</taxon>
        <taxon>Pseudomonadati</taxon>
        <taxon>Pseudomonadota</taxon>
        <taxon>Gammaproteobacteria</taxon>
        <taxon>Vibrionales</taxon>
        <taxon>Vibrionaceae</taxon>
        <taxon>Vibrio</taxon>
    </lineage>
</organism>
<dbReference type="InterPro" id="IPR001736">
    <property type="entry name" value="PLipase_D/transphosphatidylase"/>
</dbReference>
<gene>
    <name evidence="2" type="ORF">VFDL14_06305</name>
</gene>
<keyword evidence="3" id="KW-1185">Reference proteome</keyword>
<dbReference type="OrthoDB" id="7790352at2"/>
<dbReference type="AlphaFoldDB" id="A0A066UWT0"/>
<dbReference type="PROSITE" id="PS50035">
    <property type="entry name" value="PLD"/>
    <property type="match status" value="1"/>
</dbReference>
<comment type="caution">
    <text evidence="2">The sequence shown here is derived from an EMBL/GenBank/DDBJ whole genome shotgun (WGS) entry which is preliminary data.</text>
</comment>
<proteinExistence type="predicted"/>
<evidence type="ECO:0000313" key="3">
    <source>
        <dbReference type="Proteomes" id="UP000027219"/>
    </source>
</evidence>
<dbReference type="GO" id="GO:0003824">
    <property type="term" value="F:catalytic activity"/>
    <property type="evidence" value="ECO:0007669"/>
    <property type="project" value="InterPro"/>
</dbReference>
<dbReference type="Gene3D" id="3.30.870.10">
    <property type="entry name" value="Endonuclease Chain A"/>
    <property type="match status" value="1"/>
</dbReference>
<dbReference type="SUPFAM" id="SSF56024">
    <property type="entry name" value="Phospholipase D/nuclease"/>
    <property type="match status" value="1"/>
</dbReference>
<dbReference type="STRING" id="212667.VFDL14_06305"/>
<evidence type="ECO:0000313" key="2">
    <source>
        <dbReference type="EMBL" id="KDN30337.1"/>
    </source>
</evidence>
<sequence>MKLIANGINKCYLSSYLPKIEDEVDGVLAAIAYGDDTDTLLKNCIDNKYRLDIWMRYDHTVPVQPRLLTQLLKNIKNNIFCQLIPDVLHAKIIWWQGYGAYIGSANLSNRAWWTNIETGMFFTEEDLVSNNMVVQLESYFDELKELEESVPLSQDIIDEQLTLLKDRKKAGLDQFDDKTRKGRKIPEFNGVSDCTKSNTVDKRKENFRKEWQSAISKIDNIASQINDFRPDWVSEDIPAYWQVDQFLHAYYYNEVKQKNGTYPYEEFHSKHEKDPNAALMNALAWWKKHPAAPSHEDDTFYNTAPKLRELLAKDRILNLSIDEVEEICWCTHATKDHVIKMSTAILGRPEVKTLSRDERVPLYARWLMNQRNKKGQDIRQILFNILYVGKSDEIWERIYAASKTDELWIPHYGINSIAEVVGWAQPETTPPRNGRTNKSLRALGYPVKINF</sequence>
<dbReference type="Proteomes" id="UP000027219">
    <property type="component" value="Unassembled WGS sequence"/>
</dbReference>
<feature type="domain" description="PLD phosphodiesterase" evidence="1">
    <location>
        <begin position="84"/>
        <end position="111"/>
    </location>
</feature>
<reference evidence="2 3" key="1">
    <citation type="submission" date="2014-02" db="EMBL/GenBank/DDBJ databases">
        <title>Vibrio fortis Dalian14 Genome Sequencing.</title>
        <authorList>
            <person name="Wang Y."/>
            <person name="Song L."/>
            <person name="Liu G."/>
            <person name="Ding J."/>
        </authorList>
    </citation>
    <scope>NUCLEOTIDE SEQUENCE [LARGE SCALE GENOMIC DNA]</scope>
    <source>
        <strain evidence="2 3">Dalian14</strain>
    </source>
</reference>
<accession>A0A066UWT0</accession>
<dbReference type="CDD" id="cd00138">
    <property type="entry name" value="PLDc_SF"/>
    <property type="match status" value="1"/>
</dbReference>
<protein>
    <submittedName>
        <fullName evidence="2">Phospholipase</fullName>
    </submittedName>
</protein>
<dbReference type="GO" id="GO:0006793">
    <property type="term" value="P:phosphorus metabolic process"/>
    <property type="evidence" value="ECO:0007669"/>
    <property type="project" value="UniProtKB-ARBA"/>
</dbReference>
<dbReference type="RefSeq" id="WP_032549362.1">
    <property type="nucleotide sequence ID" value="NZ_JFFR01000002.1"/>
</dbReference>
<name>A0A066UWT0_9VIBR</name>